<dbReference type="AlphaFoldDB" id="A0A0E9UKH4"/>
<evidence type="ECO:0000313" key="2">
    <source>
        <dbReference type="EMBL" id="JAH65473.1"/>
    </source>
</evidence>
<proteinExistence type="predicted"/>
<name>A0A0E9UKH4_ANGAN</name>
<feature type="region of interest" description="Disordered" evidence="1">
    <location>
        <begin position="13"/>
        <end position="32"/>
    </location>
</feature>
<reference evidence="2" key="2">
    <citation type="journal article" date="2015" name="Fish Shellfish Immunol.">
        <title>Early steps in the European eel (Anguilla anguilla)-Vibrio vulnificus interaction in the gills: Role of the RtxA13 toxin.</title>
        <authorList>
            <person name="Callol A."/>
            <person name="Pajuelo D."/>
            <person name="Ebbesson L."/>
            <person name="Teles M."/>
            <person name="MacKenzie S."/>
            <person name="Amaro C."/>
        </authorList>
    </citation>
    <scope>NUCLEOTIDE SEQUENCE</scope>
</reference>
<reference evidence="2" key="1">
    <citation type="submission" date="2014-11" db="EMBL/GenBank/DDBJ databases">
        <authorList>
            <person name="Amaro Gonzalez C."/>
        </authorList>
    </citation>
    <scope>NUCLEOTIDE SEQUENCE</scope>
</reference>
<evidence type="ECO:0000256" key="1">
    <source>
        <dbReference type="SAM" id="MobiDB-lite"/>
    </source>
</evidence>
<sequence>MMLGIPRATWKTWTPNSLRQDGGFSTAEEKGP</sequence>
<accession>A0A0E9UKH4</accession>
<dbReference type="EMBL" id="GBXM01043104">
    <property type="protein sequence ID" value="JAH65473.1"/>
    <property type="molecule type" value="Transcribed_RNA"/>
</dbReference>
<protein>
    <submittedName>
        <fullName evidence="2">Uncharacterized protein</fullName>
    </submittedName>
</protein>
<organism evidence="2">
    <name type="scientific">Anguilla anguilla</name>
    <name type="common">European freshwater eel</name>
    <name type="synonym">Muraena anguilla</name>
    <dbReference type="NCBI Taxonomy" id="7936"/>
    <lineage>
        <taxon>Eukaryota</taxon>
        <taxon>Metazoa</taxon>
        <taxon>Chordata</taxon>
        <taxon>Craniata</taxon>
        <taxon>Vertebrata</taxon>
        <taxon>Euteleostomi</taxon>
        <taxon>Actinopterygii</taxon>
        <taxon>Neopterygii</taxon>
        <taxon>Teleostei</taxon>
        <taxon>Anguilliformes</taxon>
        <taxon>Anguillidae</taxon>
        <taxon>Anguilla</taxon>
    </lineage>
</organism>